<accession>A0ABT9U794</accession>
<evidence type="ECO:0008006" key="3">
    <source>
        <dbReference type="Google" id="ProtNLM"/>
    </source>
</evidence>
<comment type="caution">
    <text evidence="1">The sequence shown here is derived from an EMBL/GenBank/DDBJ whole genome shotgun (WGS) entry which is preliminary data.</text>
</comment>
<keyword evidence="2" id="KW-1185">Reference proteome</keyword>
<proteinExistence type="predicted"/>
<name>A0ABT9U794_PAEHA</name>
<protein>
    <recommendedName>
        <fullName evidence="3">Replicative helicase inhibitor G39P N-terminal domain-containing protein</fullName>
    </recommendedName>
</protein>
<dbReference type="Gene3D" id="1.10.8.200">
    <property type="entry name" value="Replisome organizer (g39p helicase loader/inhibitor protein)"/>
    <property type="match status" value="1"/>
</dbReference>
<evidence type="ECO:0000313" key="2">
    <source>
        <dbReference type="Proteomes" id="UP001229346"/>
    </source>
</evidence>
<sequence length="114" mass="13227">MRETEVVKLFSIIRIEHPSFEMTSEKAILWADLMKDLPFEIAIRNLHEHLKSNEFPPKAADIARYDLKTQNHEFLRLETAAQFSNLDQWATDVSEPPEGFWEEIKAKLKGGDGE</sequence>
<reference evidence="1 2" key="1">
    <citation type="submission" date="2023-07" db="EMBL/GenBank/DDBJ databases">
        <title>Sorghum-associated microbial communities from plants grown in Nebraska, USA.</title>
        <authorList>
            <person name="Schachtman D."/>
        </authorList>
    </citation>
    <scope>NUCLEOTIDE SEQUENCE [LARGE SCALE GENOMIC DNA]</scope>
    <source>
        <strain evidence="1 2">CC482</strain>
    </source>
</reference>
<gene>
    <name evidence="1" type="ORF">J2T15_003769</name>
</gene>
<organism evidence="1 2">
    <name type="scientific">Paenibacillus harenae</name>
    <dbReference type="NCBI Taxonomy" id="306543"/>
    <lineage>
        <taxon>Bacteria</taxon>
        <taxon>Bacillati</taxon>
        <taxon>Bacillota</taxon>
        <taxon>Bacilli</taxon>
        <taxon>Bacillales</taxon>
        <taxon>Paenibacillaceae</taxon>
        <taxon>Paenibacillus</taxon>
    </lineage>
</organism>
<dbReference type="EMBL" id="JAUSSU010000007">
    <property type="protein sequence ID" value="MDQ0114314.1"/>
    <property type="molecule type" value="Genomic_DNA"/>
</dbReference>
<dbReference type="Proteomes" id="UP001229346">
    <property type="component" value="Unassembled WGS sequence"/>
</dbReference>
<evidence type="ECO:0000313" key="1">
    <source>
        <dbReference type="EMBL" id="MDQ0114314.1"/>
    </source>
</evidence>